<dbReference type="PANTHER" id="PTHR10887:SF5">
    <property type="entry name" value="RNA HELICASE AQUARIUS"/>
    <property type="match status" value="1"/>
</dbReference>
<dbReference type="Proteomes" id="UP001165060">
    <property type="component" value="Unassembled WGS sequence"/>
</dbReference>
<dbReference type="InterPro" id="IPR045055">
    <property type="entry name" value="DNA2/NAM7-like"/>
</dbReference>
<evidence type="ECO:0000259" key="1">
    <source>
        <dbReference type="SMART" id="SM00382"/>
    </source>
</evidence>
<dbReference type="SUPFAM" id="SSF52540">
    <property type="entry name" value="P-loop containing nucleoside triphosphate hydrolases"/>
    <property type="match status" value="1"/>
</dbReference>
<dbReference type="SMART" id="SM00382">
    <property type="entry name" value="AAA"/>
    <property type="match status" value="1"/>
</dbReference>
<gene>
    <name evidence="2" type="ORF">TeGR_g8948</name>
</gene>
<name>A0ABQ6MIK3_9STRA</name>
<feature type="domain" description="AAA+ ATPase" evidence="1">
    <location>
        <begin position="540"/>
        <end position="837"/>
    </location>
</feature>
<dbReference type="InterPro" id="IPR048966">
    <property type="entry name" value="Aquarius_b-barrel"/>
</dbReference>
<evidence type="ECO:0000313" key="3">
    <source>
        <dbReference type="Proteomes" id="UP001165060"/>
    </source>
</evidence>
<sequence length="923" mass="100852">MLLSPSPGEAPDVLFACAHLSLCADLLAAPATRKVALPYLSACNLLPLLEAAQLAAPALETLKARLGPLLREEVTDRDTASLQRRCHQLGGGEAVLRNVSMAAASDVQNPAYLGAELGKLSDGALLSLATSLRLTAPPQAYPRPALLALFLHRYCPPPPPLPPSLFSTEAALFAPPPSPQFLPLTTPYLSTQFPSYRHYLSSSFLLYQAEANDNVRSDLLDAARRCAHRRDPATGAVSKTGWSRFATDALGCAATRAGKAKIGTRHASYVEGSVEVDLASYAGHIRAEWDALQENDVVFLLSIAPKEGEVVKGKGREEASAALAETIKLVRGATVKAVHDGDGNEITQDSPSPAGASSRRVISLLLDPVQYHNDFVVNRDRTPEELYSSVNLVVRRDARENNFKAVLETISSLSTEHAANTLAVPDWLSDVVLGYGDVDSVHYDSKKMRRFAETTPGLPKPGQPMDFGDAFNDDAHLRDSFPGQKVAIGGEGDFVKLAFDPSDSAKISATRYVPKKLPNPVATPLKFTPTQVAAVKSCLHPGLSLIVGPPGTGKTDVATHVISCLHRTYPTQRIVVIAHSNAALNDLFEKISARGYVDERYMIRLGSGERDLNVESTHDFSKRGRVNYTLAKREQQLKVVQELSESLGVSTAAERGPNGESSYTCETAMLFYKHHVVSRIQIYERNGATGDFPFAAFGGLKAGSDRAKFEELKELFDELEDFRSFELMRSMSKRTDYLMAKQAKIVAMTCTHAALVRSRLLELDFKFDSVIIEEAGQMLDIESFIPLMLQNKSENGGSRLKRVCMFGDHNQLPPIIKNRDLARHGNFDQSLFTRLIRLGVKHLTLDAQGRAREDIAALYGWRYGGLGSLPHTGEGRFLKANAGFAKPFQFVNVDNYEGRGENAPTPFYIQNLGEAEYVVAVYQ</sequence>
<proteinExistence type="predicted"/>
<evidence type="ECO:0000313" key="2">
    <source>
        <dbReference type="EMBL" id="GMI26572.1"/>
    </source>
</evidence>
<reference evidence="2 3" key="1">
    <citation type="journal article" date="2023" name="Commun. Biol.">
        <title>Genome analysis of Parmales, the sister group of diatoms, reveals the evolutionary specialization of diatoms from phago-mixotrophs to photoautotrophs.</title>
        <authorList>
            <person name="Ban H."/>
            <person name="Sato S."/>
            <person name="Yoshikawa S."/>
            <person name="Yamada K."/>
            <person name="Nakamura Y."/>
            <person name="Ichinomiya M."/>
            <person name="Sato N."/>
            <person name="Blanc-Mathieu R."/>
            <person name="Endo H."/>
            <person name="Kuwata A."/>
            <person name="Ogata H."/>
        </authorList>
    </citation>
    <scope>NUCLEOTIDE SEQUENCE [LARGE SCALE GENOMIC DNA]</scope>
</reference>
<dbReference type="EMBL" id="BRYB01000263">
    <property type="protein sequence ID" value="GMI26572.1"/>
    <property type="molecule type" value="Genomic_DNA"/>
</dbReference>
<dbReference type="InterPro" id="IPR003593">
    <property type="entry name" value="AAA+_ATPase"/>
</dbReference>
<dbReference type="PANTHER" id="PTHR10887">
    <property type="entry name" value="DNA2/NAM7 HELICASE FAMILY"/>
    <property type="match status" value="1"/>
</dbReference>
<accession>A0ABQ6MIK3</accession>
<dbReference type="CDD" id="cd17935">
    <property type="entry name" value="EEXXQc_AQR"/>
    <property type="match status" value="1"/>
</dbReference>
<dbReference type="Gene3D" id="3.40.50.300">
    <property type="entry name" value="P-loop containing nucleotide triphosphate hydrolases"/>
    <property type="match status" value="1"/>
</dbReference>
<dbReference type="Pfam" id="PF13086">
    <property type="entry name" value="AAA_11"/>
    <property type="match status" value="1"/>
</dbReference>
<dbReference type="Pfam" id="PF21143">
    <property type="entry name" value="Aquarius_N_2nd"/>
    <property type="match status" value="1"/>
</dbReference>
<dbReference type="InterPro" id="IPR041677">
    <property type="entry name" value="DNA2/NAM7_AAA_11"/>
</dbReference>
<keyword evidence="3" id="KW-1185">Reference proteome</keyword>
<dbReference type="InterPro" id="IPR027417">
    <property type="entry name" value="P-loop_NTPase"/>
</dbReference>
<comment type="caution">
    <text evidence="2">The sequence shown here is derived from an EMBL/GenBank/DDBJ whole genome shotgun (WGS) entry which is preliminary data.</text>
</comment>
<organism evidence="2 3">
    <name type="scientific">Tetraparma gracilis</name>
    <dbReference type="NCBI Taxonomy" id="2962635"/>
    <lineage>
        <taxon>Eukaryota</taxon>
        <taxon>Sar</taxon>
        <taxon>Stramenopiles</taxon>
        <taxon>Ochrophyta</taxon>
        <taxon>Bolidophyceae</taxon>
        <taxon>Parmales</taxon>
        <taxon>Triparmaceae</taxon>
        <taxon>Tetraparma</taxon>
    </lineage>
</organism>
<protein>
    <recommendedName>
        <fullName evidence="1">AAA+ ATPase domain-containing protein</fullName>
    </recommendedName>
</protein>